<dbReference type="InterPro" id="IPR025368">
    <property type="entry name" value="DUF4272"/>
</dbReference>
<accession>A0A927BC78</accession>
<protein>
    <submittedName>
        <fullName evidence="1">DUF4272 domain-containing protein</fullName>
    </submittedName>
</protein>
<comment type="caution">
    <text evidence="1">The sequence shown here is derived from an EMBL/GenBank/DDBJ whole genome shotgun (WGS) entry which is preliminary data.</text>
</comment>
<evidence type="ECO:0000313" key="2">
    <source>
        <dbReference type="Proteomes" id="UP000612233"/>
    </source>
</evidence>
<dbReference type="EMBL" id="JACXAD010000008">
    <property type="protein sequence ID" value="MBD2768096.1"/>
    <property type="molecule type" value="Genomic_DNA"/>
</dbReference>
<evidence type="ECO:0000313" key="1">
    <source>
        <dbReference type="EMBL" id="MBD2768096.1"/>
    </source>
</evidence>
<name>A0A927BC78_9BACT</name>
<reference evidence="1" key="1">
    <citation type="submission" date="2020-09" db="EMBL/GenBank/DDBJ databases">
        <authorList>
            <person name="Kim M.K."/>
        </authorList>
    </citation>
    <scope>NUCLEOTIDE SEQUENCE</scope>
    <source>
        <strain evidence="1">BT664</strain>
    </source>
</reference>
<dbReference type="RefSeq" id="WP_191004910.1">
    <property type="nucleotide sequence ID" value="NZ_JACXAD010000008.1"/>
</dbReference>
<organism evidence="1 2">
    <name type="scientific">Hymenobacter montanus</name>
    <dbReference type="NCBI Taxonomy" id="2771359"/>
    <lineage>
        <taxon>Bacteria</taxon>
        <taxon>Pseudomonadati</taxon>
        <taxon>Bacteroidota</taxon>
        <taxon>Cytophagia</taxon>
        <taxon>Cytophagales</taxon>
        <taxon>Hymenobacteraceae</taxon>
        <taxon>Hymenobacter</taxon>
    </lineage>
</organism>
<dbReference type="Pfam" id="PF14094">
    <property type="entry name" value="DUF4272"/>
    <property type="match status" value="1"/>
</dbReference>
<dbReference type="PROSITE" id="PS51257">
    <property type="entry name" value="PROKAR_LIPOPROTEIN"/>
    <property type="match status" value="1"/>
</dbReference>
<sequence>MTRFFHCCLAFALFSCNEQPAAQAVRATVPVEHIIATKDQQARRAQSEAYCKAHGIPIYSNPNAMFTESEAETTLRTKDQIVDRALALCFIGLKSEGLSPERLAEIDKAYGITRKLTPVERAYVTAAHPTGQQRRDANWRYESLHVLLWSLGYVDTLSYPGAMCDVAHDAAIIHDLSASQFRQLAKLRSKKEILDQADLILRLDWACYDARLAQKPIPGNLSTDIVLERHHSLNWLIRYENQEWDDVSTDT</sequence>
<dbReference type="Proteomes" id="UP000612233">
    <property type="component" value="Unassembled WGS sequence"/>
</dbReference>
<dbReference type="AlphaFoldDB" id="A0A927BC78"/>
<gene>
    <name evidence="1" type="ORF">IC235_09360</name>
</gene>
<keyword evidence="2" id="KW-1185">Reference proteome</keyword>
<proteinExistence type="predicted"/>